<organism evidence="1">
    <name type="scientific">Picea sitchensis</name>
    <name type="common">Sitka spruce</name>
    <name type="synonym">Pinus sitchensis</name>
    <dbReference type="NCBI Taxonomy" id="3332"/>
    <lineage>
        <taxon>Eukaryota</taxon>
        <taxon>Viridiplantae</taxon>
        <taxon>Streptophyta</taxon>
        <taxon>Embryophyta</taxon>
        <taxon>Tracheophyta</taxon>
        <taxon>Spermatophyta</taxon>
        <taxon>Pinopsida</taxon>
        <taxon>Pinidae</taxon>
        <taxon>Conifers I</taxon>
        <taxon>Pinales</taxon>
        <taxon>Pinaceae</taxon>
        <taxon>Picea</taxon>
    </lineage>
</organism>
<dbReference type="CDD" id="cd02604">
    <property type="entry name" value="HAD_5NT"/>
    <property type="match status" value="1"/>
</dbReference>
<sequence>MALDENRRVTDQRPRYDCLLFDLDDTLYPLSSGLAAACTNNIGDYVNQKLGVEKSRVPDLSRELYKTYGTTMAGLRAIGYEFDYDDYHSFVHGRLPYENLKPDPVLKNLLLSMPQRKIIFTNSDKVHAAKVLNRLGLEDCFEGIICFETLNPPNITESNNEWGMPTVNSTVPKTPIICKPAKEAMEQALRLANADPQRTIFFDDSPRNIAAGKCAGLHTVLVGTSVRTEGADFALESIHNIREALPEIWEEEDTESAKNVVRSRGAGATIETVVTA</sequence>
<evidence type="ECO:0000313" key="2">
    <source>
        <dbReference type="EMBL" id="ABK23523.1"/>
    </source>
</evidence>
<protein>
    <submittedName>
        <fullName evidence="1">Uncharacterized protein</fullName>
    </submittedName>
</protein>
<dbReference type="NCBIfam" id="TIGR01993">
    <property type="entry name" value="Pyr-5-nucltdase"/>
    <property type="match status" value="1"/>
</dbReference>
<dbReference type="OMA" id="IWEEEDT"/>
<dbReference type="Pfam" id="PF00702">
    <property type="entry name" value="Hydrolase"/>
    <property type="match status" value="1"/>
</dbReference>
<dbReference type="Gene3D" id="1.10.150.450">
    <property type="match status" value="1"/>
</dbReference>
<dbReference type="AlphaFoldDB" id="A9NL51"/>
<dbReference type="InterPro" id="IPR006439">
    <property type="entry name" value="HAD-SF_hydro_IA"/>
</dbReference>
<dbReference type="Gene3D" id="3.40.50.1000">
    <property type="entry name" value="HAD superfamily/HAD-like"/>
    <property type="match status" value="1"/>
</dbReference>
<proteinExistence type="evidence at transcript level"/>
<dbReference type="SFLD" id="SFLDG01129">
    <property type="entry name" value="C1.5:_HAD__Beta-PGM__Phosphata"/>
    <property type="match status" value="1"/>
</dbReference>
<dbReference type="InterPro" id="IPR036412">
    <property type="entry name" value="HAD-like_sf"/>
</dbReference>
<dbReference type="SFLD" id="SFLDS00003">
    <property type="entry name" value="Haloacid_Dehalogenase"/>
    <property type="match status" value="1"/>
</dbReference>
<reference evidence="1" key="1">
    <citation type="journal article" date="2008" name="BMC Genomics">
        <title>A conifer genomics resource of 200,000 spruce (Picea spp.) ESTs and 6,464 high-quality, sequence-finished full-length cDNAs for Sitka spruce (Picea sitchensis).</title>
        <authorList>
            <person name="Ralph S.G."/>
            <person name="Chun H.J."/>
            <person name="Kolosova N."/>
            <person name="Cooper D."/>
            <person name="Oddy C."/>
            <person name="Ritland C.E."/>
            <person name="Kirkpatrick R."/>
            <person name="Moore R."/>
            <person name="Barber S."/>
            <person name="Holt R.A."/>
            <person name="Jones S.J."/>
            <person name="Marra M.A."/>
            <person name="Douglas C.J."/>
            <person name="Ritland K."/>
            <person name="Bohlmann J."/>
        </authorList>
    </citation>
    <scope>NUCLEOTIDE SEQUENCE</scope>
    <source>
        <tissue evidence="2">Bark</tissue>
        <tissue evidence="1">Green portion of the leader tissue</tissue>
    </source>
</reference>
<dbReference type="PANTHER" id="PTHR12725">
    <property type="entry name" value="HALOACID DEHALOGENASE-LIKE HYDROLASE"/>
    <property type="match status" value="1"/>
</dbReference>
<dbReference type="NCBIfam" id="TIGR01509">
    <property type="entry name" value="HAD-SF-IA-v3"/>
    <property type="match status" value="1"/>
</dbReference>
<dbReference type="InterPro" id="IPR023214">
    <property type="entry name" value="HAD_sf"/>
</dbReference>
<accession>A9NL51</accession>
<dbReference type="EMBL" id="EF084198">
    <property type="protein sequence ID" value="ABK23523.1"/>
    <property type="molecule type" value="mRNA"/>
</dbReference>
<dbReference type="InterPro" id="IPR010237">
    <property type="entry name" value="Pyr-5-nucltdase"/>
</dbReference>
<dbReference type="SFLD" id="SFLDG01132">
    <property type="entry name" value="C1.5.3:_5'-Nucleotidase_Like"/>
    <property type="match status" value="1"/>
</dbReference>
<evidence type="ECO:0000313" key="1">
    <source>
        <dbReference type="EMBL" id="ABK21362.1"/>
    </source>
</evidence>
<dbReference type="PANTHER" id="PTHR12725:SF82">
    <property type="entry name" value="HALOACID DEHALOGENASE-LIKE HYDROLASE (HAD) SUPERFAMILY PROTEIN"/>
    <property type="match status" value="1"/>
</dbReference>
<dbReference type="SUPFAM" id="SSF56784">
    <property type="entry name" value="HAD-like"/>
    <property type="match status" value="1"/>
</dbReference>
<name>A9NL51_PICSI</name>
<dbReference type="EMBL" id="EF081983">
    <property type="protein sequence ID" value="ABK21362.1"/>
    <property type="molecule type" value="mRNA"/>
</dbReference>